<keyword evidence="1" id="KW-0436">Ligase</keyword>
<evidence type="ECO:0000313" key="1">
    <source>
        <dbReference type="EMBL" id="KRG18396.1"/>
    </source>
</evidence>
<dbReference type="Proteomes" id="UP000051494">
    <property type="component" value="Unassembled WGS sequence"/>
</dbReference>
<dbReference type="InterPro" id="IPR004344">
    <property type="entry name" value="TTL/TTLL_fam"/>
</dbReference>
<dbReference type="OrthoDB" id="5644999at2"/>
<dbReference type="Pfam" id="PF03133">
    <property type="entry name" value="TTL"/>
    <property type="match status" value="1"/>
</dbReference>
<dbReference type="PANTHER" id="PTHR46069:SF1">
    <property type="entry name" value="CHROMOSOME UNDETERMINED SCAFFOLD_125, WHOLE GENOME SHOTGUN SEQUENCE"/>
    <property type="match status" value="1"/>
</dbReference>
<reference evidence="2" key="2">
    <citation type="journal article" date="2016" name="Genome Announc.">
        <title>Draft Genome Sequences of Two Novel Amoeba-Resistant Intranuclear Bacteria, 'Candidatus Berkiella cookevillensis' and 'Candidatus Berkiella aquae'.</title>
        <authorList>
            <person name="Mehari Y.T."/>
            <person name="Arivett B.A."/>
            <person name="Farone A.L."/>
            <person name="Gunderson J.H."/>
            <person name="Farone M.B."/>
        </authorList>
    </citation>
    <scope>NUCLEOTIDE SEQUENCE</scope>
    <source>
        <strain evidence="2">CC99</strain>
    </source>
</reference>
<name>A0A0Q9YCV1_9GAMM</name>
<dbReference type="AlphaFoldDB" id="A0A0Q9YCV1"/>
<dbReference type="GO" id="GO:0016874">
    <property type="term" value="F:ligase activity"/>
    <property type="evidence" value="ECO:0007669"/>
    <property type="project" value="UniProtKB-KW"/>
</dbReference>
<sequence>MDQTFHFHTYHTATRFHIARELKKRKWEKLEQPPALFSEQNLSLNDEISQHFEYKHLLTDLLQKYRVDFWPLTYTINDQNCSQVLSQMTLNHYMVDQVYQSNISTLKWILKPATLNNGDDIRLFNNVEELKKHFKSSARVGGEQIIQQYITNPALYQGRKFTYRVCSVFSNFAGVYLYKQGYANISAYPFNAEDGFSNRKVHVTNYVLDGELSHIEQKLADSLPDFERIYLQMTAIVRRCAELLLKEFPSYLKPSIVKKIEFFGFDFIVDDVGKLWLLEINQTPDCPIDSEHEFMESLWYPYWAHIVDDFVLPAVGHVPPKNGYSAFTPIIDKNDSYSKLKEWLSHLKLKN</sequence>
<protein>
    <submittedName>
        <fullName evidence="2">Tubulin--tyrosine ligase family protein</fullName>
    </submittedName>
    <submittedName>
        <fullName evidence="1">Tubulin-tyrosine ligase family protein</fullName>
    </submittedName>
</protein>
<dbReference type="SUPFAM" id="SSF56059">
    <property type="entry name" value="Glutathione synthetase ATP-binding domain-like"/>
    <property type="match status" value="1"/>
</dbReference>
<dbReference type="Gene3D" id="3.30.470.20">
    <property type="entry name" value="ATP-grasp fold, B domain"/>
    <property type="match status" value="1"/>
</dbReference>
<keyword evidence="3" id="KW-1185">Reference proteome</keyword>
<dbReference type="EMBL" id="LKHV02000001">
    <property type="protein sequence ID" value="MCS5708157.1"/>
    <property type="molecule type" value="Genomic_DNA"/>
</dbReference>
<reference evidence="1" key="1">
    <citation type="submission" date="2015-09" db="EMBL/GenBank/DDBJ databases">
        <title>Draft Genome Sequences of Two Novel Amoeba-resistant Intranuclear Bacteria, Candidatus Berkiella cookevillensis and Candidatus Berkiella aquae.</title>
        <authorList>
            <person name="Mehari Y.T."/>
            <person name="Arivett B.A."/>
            <person name="Farone A.L."/>
            <person name="Gunderson J.H."/>
            <person name="Farone M.B."/>
        </authorList>
    </citation>
    <scope>NUCLEOTIDE SEQUENCE [LARGE SCALE GENOMIC DNA]</scope>
    <source>
        <strain evidence="1">CC99</strain>
    </source>
</reference>
<dbReference type="PANTHER" id="PTHR46069">
    <property type="entry name" value="TUBULIN TYROSINE LIGASE"/>
    <property type="match status" value="1"/>
</dbReference>
<dbReference type="PROSITE" id="PS51221">
    <property type="entry name" value="TTL"/>
    <property type="match status" value="1"/>
</dbReference>
<proteinExistence type="predicted"/>
<evidence type="ECO:0000313" key="3">
    <source>
        <dbReference type="Proteomes" id="UP000051494"/>
    </source>
</evidence>
<comment type="caution">
    <text evidence="1">The sequence shown here is derived from an EMBL/GenBank/DDBJ whole genome shotgun (WGS) entry which is preliminary data.</text>
</comment>
<evidence type="ECO:0000313" key="2">
    <source>
        <dbReference type="EMBL" id="MCS5708157.1"/>
    </source>
</evidence>
<reference evidence="2" key="3">
    <citation type="submission" date="2021-06" db="EMBL/GenBank/DDBJ databases">
        <title>Genomic Description and Analysis of Intracellular Bacteria, Candidatus Berkiella cookevillensis and Candidatus Berkiella aquae.</title>
        <authorList>
            <person name="Kidane D.T."/>
            <person name="Mehari Y.T."/>
            <person name="Rice F.C."/>
            <person name="Arivett B.A."/>
            <person name="Farone A.L."/>
            <person name="Berk S.G."/>
            <person name="Farone M.B."/>
        </authorList>
    </citation>
    <scope>NUCLEOTIDE SEQUENCE</scope>
    <source>
        <strain evidence="2">CC99</strain>
    </source>
</reference>
<dbReference type="RefSeq" id="WP_057624691.1">
    <property type="nucleotide sequence ID" value="NZ_LKHV02000001.1"/>
</dbReference>
<gene>
    <name evidence="2" type="ORF">CC99x_004495</name>
    <name evidence="1" type="ORF">CC99x_01608</name>
</gene>
<organism evidence="1">
    <name type="scientific">Candidatus Berkiella cookevillensis</name>
    <dbReference type="NCBI Taxonomy" id="437022"/>
    <lineage>
        <taxon>Bacteria</taxon>
        <taxon>Pseudomonadati</taxon>
        <taxon>Pseudomonadota</taxon>
        <taxon>Gammaproteobacteria</taxon>
        <taxon>Candidatus Berkiellales</taxon>
        <taxon>Candidatus Berkiellaceae</taxon>
        <taxon>Candidatus Berkiella</taxon>
    </lineage>
</organism>
<accession>A0A0Q9YCV1</accession>
<dbReference type="EMBL" id="LKHV01000007">
    <property type="protein sequence ID" value="KRG18396.1"/>
    <property type="molecule type" value="Genomic_DNA"/>
</dbReference>
<dbReference type="STRING" id="437022.CC99x_01608"/>